<accession>A0A0E9S5D1</accession>
<dbReference type="AlphaFoldDB" id="A0A0E9S5D1"/>
<sequence length="32" mass="3600">MLIGTLHSYGPGQSFLGCFYSCYKDLLILKQC</sequence>
<proteinExistence type="predicted"/>
<protein>
    <submittedName>
        <fullName evidence="1">Uncharacterized protein</fullName>
    </submittedName>
</protein>
<evidence type="ECO:0000313" key="1">
    <source>
        <dbReference type="EMBL" id="JAH36644.1"/>
    </source>
</evidence>
<name>A0A0E9S5D1_ANGAN</name>
<reference evidence="1" key="1">
    <citation type="submission" date="2014-11" db="EMBL/GenBank/DDBJ databases">
        <authorList>
            <person name="Amaro Gonzalez C."/>
        </authorList>
    </citation>
    <scope>NUCLEOTIDE SEQUENCE</scope>
</reference>
<dbReference type="EMBL" id="GBXM01071933">
    <property type="protein sequence ID" value="JAH36644.1"/>
    <property type="molecule type" value="Transcribed_RNA"/>
</dbReference>
<reference evidence="1" key="2">
    <citation type="journal article" date="2015" name="Fish Shellfish Immunol.">
        <title>Early steps in the European eel (Anguilla anguilla)-Vibrio vulnificus interaction in the gills: Role of the RtxA13 toxin.</title>
        <authorList>
            <person name="Callol A."/>
            <person name="Pajuelo D."/>
            <person name="Ebbesson L."/>
            <person name="Teles M."/>
            <person name="MacKenzie S."/>
            <person name="Amaro C."/>
        </authorList>
    </citation>
    <scope>NUCLEOTIDE SEQUENCE</scope>
</reference>
<organism evidence="1">
    <name type="scientific">Anguilla anguilla</name>
    <name type="common">European freshwater eel</name>
    <name type="synonym">Muraena anguilla</name>
    <dbReference type="NCBI Taxonomy" id="7936"/>
    <lineage>
        <taxon>Eukaryota</taxon>
        <taxon>Metazoa</taxon>
        <taxon>Chordata</taxon>
        <taxon>Craniata</taxon>
        <taxon>Vertebrata</taxon>
        <taxon>Euteleostomi</taxon>
        <taxon>Actinopterygii</taxon>
        <taxon>Neopterygii</taxon>
        <taxon>Teleostei</taxon>
        <taxon>Anguilliformes</taxon>
        <taxon>Anguillidae</taxon>
        <taxon>Anguilla</taxon>
    </lineage>
</organism>